<feature type="compositionally biased region" description="Low complexity" evidence="2">
    <location>
        <begin position="13"/>
        <end position="22"/>
    </location>
</feature>
<keyword evidence="3" id="KW-0472">Membrane</keyword>
<feature type="region of interest" description="Disordered" evidence="2">
    <location>
        <begin position="857"/>
        <end position="905"/>
    </location>
</feature>
<proteinExistence type="predicted"/>
<sequence>MSTSEEDQKVPFEPSSSSCPSEHLVPQYLENQNPSSQRSSVKKAMAAFEKEKELILNSIPPNTEIAEFHGQVSKAFLTSKDLLKLSNAQSSLRTRTDPILTPEGKECPCCEHKLLVEDTKELKRFTFWTHYETFKVFGTGVPMFFYLMIFTMFLFLIISFLVSIPTIILNIIADNKDDLGVLSPSFLVYTSIGNHGITASDFSKSTSITAIISLNIVCTLILFLGYRIYRCLSLRKASKIDEETITPSDFTLFATNIKKSTKKEEIVEHIEEQLRKEGIEPEGALGGVVLCYDIEKPVGLLRKKKSEERKALKMQLKEEKLCGNPENVSMNSDSSIKVDDEIIEKESPRSYLCCKRRKKTLEERQAIIERFTERINEYEQKYKAQEGEDNGFCGKAFIIFNNQNVATKINKRLHVKPSKRIFCYIWKKLLCCYGRNRNKKFTFKTQRAGEPTDVFWENLPIETNTRFKRSLLSFLAMAALLIFSFCCNLIFGLFKDSLERKFEDNGHNFKIQHSLILMAYNIMNAMVISFFNISLKALAKILTEYERHDSYTPYTFSLASKMIVAMYINTAIIPLCVNYDEKYWFSSTGLISDIFYNTLSICFAGPILFFYDPNHLLKVCKRKREIKKGEESKLTQREFNELFEAQQISLENRYTSAFLIILVCSTYTVLLPILPIICFFGILYQYCLVKYMLVKHTNRPKEVGHFIDFSATNIFILVILVNGGSIWYFLTRLSDGENFFAWVPLLIAGIFVMLPISYIEKIMKIDEVNRSDKDTYESAIQKHQYSYATSNPVGEDGKINFERLDLYTKQDKFKQKDIIWDDFEIDIRNSSAMKNNNITSINAKVLKSFSMLQSTPSIKRRSKTQQINNRLIISNESSEEEEHKSPKKIPNPIFRDSKSPKKTRADTFKAKLAKIIEQDSSFEESKHIPTPYLKSRSPHKTYLSFSPSIPTKKEESESSNLDSDQIELENRDKTSAGTGILKPEQTDSSETEQRGYQESSEGSGSSEGDESSESV</sequence>
<feature type="transmembrane region" description="Helical" evidence="3">
    <location>
        <begin position="514"/>
        <end position="533"/>
    </location>
</feature>
<organism evidence="5 6">
    <name type="scientific">Euplotes crassus</name>
    <dbReference type="NCBI Taxonomy" id="5936"/>
    <lineage>
        <taxon>Eukaryota</taxon>
        <taxon>Sar</taxon>
        <taxon>Alveolata</taxon>
        <taxon>Ciliophora</taxon>
        <taxon>Intramacronucleata</taxon>
        <taxon>Spirotrichea</taxon>
        <taxon>Hypotrichia</taxon>
        <taxon>Euplotida</taxon>
        <taxon>Euplotidae</taxon>
        <taxon>Moneuplotes</taxon>
    </lineage>
</organism>
<evidence type="ECO:0000313" key="5">
    <source>
        <dbReference type="EMBL" id="CAI2370251.1"/>
    </source>
</evidence>
<keyword evidence="1" id="KW-0175">Coiled coil</keyword>
<feature type="compositionally biased region" description="Basic and acidic residues" evidence="2">
    <location>
        <begin position="1"/>
        <end position="10"/>
    </location>
</feature>
<evidence type="ECO:0000259" key="4">
    <source>
        <dbReference type="Pfam" id="PF14703"/>
    </source>
</evidence>
<dbReference type="Proteomes" id="UP001295684">
    <property type="component" value="Unassembled WGS sequence"/>
</dbReference>
<keyword evidence="3" id="KW-0812">Transmembrane</keyword>
<dbReference type="Pfam" id="PF14703">
    <property type="entry name" value="PHM7_cyt"/>
    <property type="match status" value="1"/>
</dbReference>
<feature type="compositionally biased region" description="Low complexity" evidence="2">
    <location>
        <begin position="867"/>
        <end position="876"/>
    </location>
</feature>
<gene>
    <name evidence="5" type="ORF">ECRASSUSDP1_LOCUS11560</name>
</gene>
<dbReference type="GO" id="GO:0005886">
    <property type="term" value="C:plasma membrane"/>
    <property type="evidence" value="ECO:0007669"/>
    <property type="project" value="TreeGrafter"/>
</dbReference>
<feature type="transmembrane region" description="Helical" evidence="3">
    <location>
        <begin position="554"/>
        <end position="574"/>
    </location>
</feature>
<feature type="transmembrane region" description="Helical" evidence="3">
    <location>
        <begin position="471"/>
        <end position="494"/>
    </location>
</feature>
<feature type="transmembrane region" description="Helical" evidence="3">
    <location>
        <begin position="144"/>
        <end position="173"/>
    </location>
</feature>
<feature type="compositionally biased region" description="Basic and acidic residues" evidence="2">
    <location>
        <begin position="895"/>
        <end position="905"/>
    </location>
</feature>
<feature type="transmembrane region" description="Helical" evidence="3">
    <location>
        <begin position="657"/>
        <end position="686"/>
    </location>
</feature>
<feature type="compositionally biased region" description="Polar residues" evidence="2">
    <location>
        <begin position="29"/>
        <end position="39"/>
    </location>
</feature>
<evidence type="ECO:0000256" key="3">
    <source>
        <dbReference type="SAM" id="Phobius"/>
    </source>
</evidence>
<accession>A0AAD1UIS5</accession>
<keyword evidence="6" id="KW-1185">Reference proteome</keyword>
<dbReference type="InterPro" id="IPR027815">
    <property type="entry name" value="CSC1/OSCA1-like_cyt"/>
</dbReference>
<dbReference type="EMBL" id="CAMPGE010011416">
    <property type="protein sequence ID" value="CAI2370251.1"/>
    <property type="molecule type" value="Genomic_DNA"/>
</dbReference>
<dbReference type="PANTHER" id="PTHR13018:SF83">
    <property type="entry name" value="RRM DOMAIN-CONTAINING PROTEIN"/>
    <property type="match status" value="1"/>
</dbReference>
<name>A0AAD1UIS5_EUPCR</name>
<comment type="caution">
    <text evidence="5">The sequence shown here is derived from an EMBL/GenBank/DDBJ whole genome shotgun (WGS) entry which is preliminary data.</text>
</comment>
<reference evidence="5" key="1">
    <citation type="submission" date="2023-07" db="EMBL/GenBank/DDBJ databases">
        <authorList>
            <consortium name="AG Swart"/>
            <person name="Singh M."/>
            <person name="Singh A."/>
            <person name="Seah K."/>
            <person name="Emmerich C."/>
        </authorList>
    </citation>
    <scope>NUCLEOTIDE SEQUENCE</scope>
    <source>
        <strain evidence="5">DP1</strain>
    </source>
</reference>
<feature type="transmembrane region" description="Helical" evidence="3">
    <location>
        <begin position="594"/>
        <end position="611"/>
    </location>
</feature>
<dbReference type="InterPro" id="IPR045122">
    <property type="entry name" value="Csc1-like"/>
</dbReference>
<evidence type="ECO:0000256" key="1">
    <source>
        <dbReference type="SAM" id="Coils"/>
    </source>
</evidence>
<evidence type="ECO:0000256" key="2">
    <source>
        <dbReference type="SAM" id="MobiDB-lite"/>
    </source>
</evidence>
<feature type="region of interest" description="Disordered" evidence="2">
    <location>
        <begin position="1"/>
        <end position="41"/>
    </location>
</feature>
<feature type="coiled-coil region" evidence="1">
    <location>
        <begin position="361"/>
        <end position="388"/>
    </location>
</feature>
<feature type="transmembrane region" description="Helical" evidence="3">
    <location>
        <begin position="706"/>
        <end position="730"/>
    </location>
</feature>
<feature type="transmembrane region" description="Helical" evidence="3">
    <location>
        <begin position="739"/>
        <end position="759"/>
    </location>
</feature>
<dbReference type="GO" id="GO:0005227">
    <property type="term" value="F:calcium-activated cation channel activity"/>
    <property type="evidence" value="ECO:0007669"/>
    <property type="project" value="InterPro"/>
</dbReference>
<evidence type="ECO:0000313" key="6">
    <source>
        <dbReference type="Proteomes" id="UP001295684"/>
    </source>
</evidence>
<feature type="region of interest" description="Disordered" evidence="2">
    <location>
        <begin position="921"/>
        <end position="1015"/>
    </location>
</feature>
<feature type="domain" description="CSC1/OSCA1-like cytosolic" evidence="4">
    <location>
        <begin position="249"/>
        <end position="458"/>
    </location>
</feature>
<dbReference type="AlphaFoldDB" id="A0AAD1UIS5"/>
<keyword evidence="3" id="KW-1133">Transmembrane helix</keyword>
<dbReference type="PANTHER" id="PTHR13018">
    <property type="entry name" value="PROBABLE MEMBRANE PROTEIN DUF221-RELATED"/>
    <property type="match status" value="1"/>
</dbReference>
<feature type="transmembrane region" description="Helical" evidence="3">
    <location>
        <begin position="208"/>
        <end position="229"/>
    </location>
</feature>
<protein>
    <recommendedName>
        <fullName evidence="4">CSC1/OSCA1-like cytosolic domain-containing protein</fullName>
    </recommendedName>
</protein>